<dbReference type="EMBL" id="GG684339">
    <property type="protein sequence ID" value="EER01213.1"/>
    <property type="molecule type" value="Genomic_DNA"/>
</dbReference>
<reference evidence="2 3" key="1">
    <citation type="submission" date="2008-07" db="EMBL/GenBank/DDBJ databases">
        <authorList>
            <person name="El-Sayed N."/>
            <person name="Caler E."/>
            <person name="Inman J."/>
            <person name="Amedeo P."/>
            <person name="Hass B."/>
            <person name="Wortman J."/>
        </authorList>
    </citation>
    <scope>NUCLEOTIDE SEQUENCE [LARGE SCALE GENOMIC DNA]</scope>
    <source>
        <strain evidence="3">ATCC 50983 / TXsc</strain>
    </source>
</reference>
<dbReference type="GeneID" id="9058407"/>
<dbReference type="AlphaFoldDB" id="C5LPY1"/>
<keyword evidence="3" id="KW-1185">Reference proteome</keyword>
<sequence>MWSIVKKRNSELRPVNKRLGANHDNDPFPVASPVLVYTGVPRKLAPAFTLGHVKERVSTNRVRIIHPNGTTSIENLRNVVPMIQYDRDPPQQDDLPDE</sequence>
<evidence type="ECO:0000313" key="3">
    <source>
        <dbReference type="Proteomes" id="UP000007800"/>
    </source>
</evidence>
<organism evidence="3">
    <name type="scientific">Perkinsus marinus (strain ATCC 50983 / TXsc)</name>
    <dbReference type="NCBI Taxonomy" id="423536"/>
    <lineage>
        <taxon>Eukaryota</taxon>
        <taxon>Sar</taxon>
        <taxon>Alveolata</taxon>
        <taxon>Perkinsozoa</taxon>
        <taxon>Perkinsea</taxon>
        <taxon>Perkinsida</taxon>
        <taxon>Perkinsidae</taxon>
        <taxon>Perkinsus</taxon>
    </lineage>
</organism>
<name>C5LPY1_PERM5</name>
<dbReference type="RefSeq" id="XP_002768495.1">
    <property type="nucleotide sequence ID" value="XM_002768449.1"/>
</dbReference>
<dbReference type="OrthoDB" id="458022at2759"/>
<feature type="region of interest" description="Disordered" evidence="1">
    <location>
        <begin position="1"/>
        <end position="25"/>
    </location>
</feature>
<gene>
    <name evidence="2" type="ORF">Pmar_PMAR016705</name>
</gene>
<evidence type="ECO:0000256" key="1">
    <source>
        <dbReference type="SAM" id="MobiDB-lite"/>
    </source>
</evidence>
<dbReference type="InParanoid" id="C5LPY1"/>
<protein>
    <submittedName>
        <fullName evidence="2">Uncharacterized protein</fullName>
    </submittedName>
</protein>
<dbReference type="Proteomes" id="UP000007800">
    <property type="component" value="Unassembled WGS sequence"/>
</dbReference>
<accession>C5LPY1</accession>
<proteinExistence type="predicted"/>
<evidence type="ECO:0000313" key="2">
    <source>
        <dbReference type="EMBL" id="EER01213.1"/>
    </source>
</evidence>